<gene>
    <name evidence="2" type="ORF">HYH03_006211</name>
</gene>
<dbReference type="OrthoDB" id="552437at2759"/>
<protein>
    <submittedName>
        <fullName evidence="2">Uncharacterized protein</fullName>
    </submittedName>
</protein>
<organism evidence="2 3">
    <name type="scientific">Edaphochlamys debaryana</name>
    <dbReference type="NCBI Taxonomy" id="47281"/>
    <lineage>
        <taxon>Eukaryota</taxon>
        <taxon>Viridiplantae</taxon>
        <taxon>Chlorophyta</taxon>
        <taxon>core chlorophytes</taxon>
        <taxon>Chlorophyceae</taxon>
        <taxon>CS clade</taxon>
        <taxon>Chlamydomonadales</taxon>
        <taxon>Chlamydomonadales incertae sedis</taxon>
        <taxon>Edaphochlamys</taxon>
    </lineage>
</organism>
<name>A0A836C0A4_9CHLO</name>
<feature type="compositionally biased region" description="Pro residues" evidence="1">
    <location>
        <begin position="142"/>
        <end position="214"/>
    </location>
</feature>
<evidence type="ECO:0000313" key="3">
    <source>
        <dbReference type="Proteomes" id="UP000612055"/>
    </source>
</evidence>
<sequence length="221" mass="22733">MRWCAMQGRGPSCQFACSRLDTCLTASCVYYNATYIYVTVSYGNCKPGSISWFCCRQGSSICSLDPSTCQTGGDGNKCEDDTSVSYFIQIHDGPLNGNNTCSGGVGTGANQCCGGGPTSCGGTGSVCDITVQIPNYLGCATAPPPPSPRPPSPPPPFAPPSSQPSSQPSPQPTPEPAQPPAEPPTQPPSEPVPEPSPEPTAQPPTKPPTKPPSEPSSQSSP</sequence>
<comment type="caution">
    <text evidence="2">The sequence shown here is derived from an EMBL/GenBank/DDBJ whole genome shotgun (WGS) entry which is preliminary data.</text>
</comment>
<proteinExistence type="predicted"/>
<reference evidence="2" key="1">
    <citation type="journal article" date="2020" name="bioRxiv">
        <title>Comparative genomics of Chlamydomonas.</title>
        <authorList>
            <person name="Craig R.J."/>
            <person name="Hasan A.R."/>
            <person name="Ness R.W."/>
            <person name="Keightley P.D."/>
        </authorList>
    </citation>
    <scope>NUCLEOTIDE SEQUENCE</scope>
    <source>
        <strain evidence="2">CCAP 11/70</strain>
    </source>
</reference>
<dbReference type="PRINTS" id="PR01217">
    <property type="entry name" value="PRICHEXTENSN"/>
</dbReference>
<dbReference type="AlphaFoldDB" id="A0A836C0A4"/>
<accession>A0A836C0A4</accession>
<dbReference type="Proteomes" id="UP000612055">
    <property type="component" value="Unassembled WGS sequence"/>
</dbReference>
<evidence type="ECO:0000313" key="2">
    <source>
        <dbReference type="EMBL" id="KAG2495611.1"/>
    </source>
</evidence>
<evidence type="ECO:0000256" key="1">
    <source>
        <dbReference type="SAM" id="MobiDB-lite"/>
    </source>
</evidence>
<feature type="region of interest" description="Disordered" evidence="1">
    <location>
        <begin position="140"/>
        <end position="221"/>
    </location>
</feature>
<dbReference type="EMBL" id="JAEHOE010000023">
    <property type="protein sequence ID" value="KAG2495611.1"/>
    <property type="molecule type" value="Genomic_DNA"/>
</dbReference>
<keyword evidence="3" id="KW-1185">Reference proteome</keyword>